<dbReference type="RefSeq" id="XP_009830224.1">
    <property type="nucleotide sequence ID" value="XM_009831922.1"/>
</dbReference>
<feature type="compositionally biased region" description="Polar residues" evidence="1">
    <location>
        <begin position="43"/>
        <end position="54"/>
    </location>
</feature>
<name>W4GKS8_APHAT</name>
<accession>W4GKS8</accession>
<evidence type="ECO:0000256" key="1">
    <source>
        <dbReference type="SAM" id="MobiDB-lite"/>
    </source>
</evidence>
<sequence>MDDGDDWDMTSNAAVDEDLVGNPFVICDAYDFMMFPVSPMSKQGQKNLRQAQRSIQHEHDKKKNRRRTLEIFQEQFDNKHEFESGMSLLANDEDDEELMKQTSSAKKPRLSMFKSSIFPTRQSPSFMRMPQLPASRLLLPTKLRTPAKAAAILKRPHFDNASNVPPPKRPHLASGIPVRKGSTALKSPSKRRIPMRAAAL</sequence>
<dbReference type="VEuPathDB" id="FungiDB:H257_06631"/>
<proteinExistence type="predicted"/>
<evidence type="ECO:0000313" key="2">
    <source>
        <dbReference type="EMBL" id="ETV80300.1"/>
    </source>
</evidence>
<gene>
    <name evidence="2" type="ORF">H257_06631</name>
</gene>
<dbReference type="OrthoDB" id="66699at2759"/>
<feature type="region of interest" description="Disordered" evidence="1">
    <location>
        <begin position="158"/>
        <end position="200"/>
    </location>
</feature>
<dbReference type="GeneID" id="20808627"/>
<dbReference type="EMBL" id="KI913126">
    <property type="protein sequence ID" value="ETV80300.1"/>
    <property type="molecule type" value="Genomic_DNA"/>
</dbReference>
<feature type="region of interest" description="Disordered" evidence="1">
    <location>
        <begin position="43"/>
        <end position="65"/>
    </location>
</feature>
<organism evidence="2">
    <name type="scientific">Aphanomyces astaci</name>
    <name type="common">Crayfish plague agent</name>
    <dbReference type="NCBI Taxonomy" id="112090"/>
    <lineage>
        <taxon>Eukaryota</taxon>
        <taxon>Sar</taxon>
        <taxon>Stramenopiles</taxon>
        <taxon>Oomycota</taxon>
        <taxon>Saprolegniomycetes</taxon>
        <taxon>Saprolegniales</taxon>
        <taxon>Verrucalvaceae</taxon>
        <taxon>Aphanomyces</taxon>
    </lineage>
</organism>
<reference evidence="2" key="1">
    <citation type="submission" date="2013-12" db="EMBL/GenBank/DDBJ databases">
        <title>The Genome Sequence of Aphanomyces astaci APO3.</title>
        <authorList>
            <consortium name="The Broad Institute Genomics Platform"/>
            <person name="Russ C."/>
            <person name="Tyler B."/>
            <person name="van West P."/>
            <person name="Dieguez-Uribeondo J."/>
            <person name="Young S.K."/>
            <person name="Zeng Q."/>
            <person name="Gargeya S."/>
            <person name="Fitzgerald M."/>
            <person name="Abouelleil A."/>
            <person name="Alvarado L."/>
            <person name="Chapman S.B."/>
            <person name="Gainer-Dewar J."/>
            <person name="Goldberg J."/>
            <person name="Griggs A."/>
            <person name="Gujja S."/>
            <person name="Hansen M."/>
            <person name="Howarth C."/>
            <person name="Imamovic A."/>
            <person name="Ireland A."/>
            <person name="Larimer J."/>
            <person name="McCowan C."/>
            <person name="Murphy C."/>
            <person name="Pearson M."/>
            <person name="Poon T.W."/>
            <person name="Priest M."/>
            <person name="Roberts A."/>
            <person name="Saif S."/>
            <person name="Shea T."/>
            <person name="Sykes S."/>
            <person name="Wortman J."/>
            <person name="Nusbaum C."/>
            <person name="Birren B."/>
        </authorList>
    </citation>
    <scope>NUCLEOTIDE SEQUENCE [LARGE SCALE GENOMIC DNA]</scope>
    <source>
        <strain evidence="2">APO3</strain>
    </source>
</reference>
<protein>
    <submittedName>
        <fullName evidence="2">Uncharacterized protein</fullName>
    </submittedName>
</protein>
<dbReference type="AlphaFoldDB" id="W4GKS8"/>